<dbReference type="Pfam" id="PF00582">
    <property type="entry name" value="Usp"/>
    <property type="match status" value="1"/>
</dbReference>
<gene>
    <name evidence="2" type="ORF">ES692_11705</name>
</gene>
<dbReference type="InterPro" id="IPR006016">
    <property type="entry name" value="UspA"/>
</dbReference>
<proteinExistence type="predicted"/>
<dbReference type="Proteomes" id="UP000321938">
    <property type="component" value="Unassembled WGS sequence"/>
</dbReference>
<organism evidence="2 3">
    <name type="scientific">Psychroserpens burtonensis</name>
    <dbReference type="NCBI Taxonomy" id="49278"/>
    <lineage>
        <taxon>Bacteria</taxon>
        <taxon>Pseudomonadati</taxon>
        <taxon>Bacteroidota</taxon>
        <taxon>Flavobacteriia</taxon>
        <taxon>Flavobacteriales</taxon>
        <taxon>Flavobacteriaceae</taxon>
        <taxon>Psychroserpens</taxon>
    </lineage>
</organism>
<dbReference type="SUPFAM" id="SSF52402">
    <property type="entry name" value="Adenine nucleotide alpha hydrolases-like"/>
    <property type="match status" value="2"/>
</dbReference>
<dbReference type="OrthoDB" id="9788959at2"/>
<name>A0A5C7B628_9FLAO</name>
<dbReference type="RefSeq" id="WP_028872135.1">
    <property type="nucleotide sequence ID" value="NZ_VOSB01000016.1"/>
</dbReference>
<comment type="caution">
    <text evidence="2">The sequence shown here is derived from an EMBL/GenBank/DDBJ whole genome shotgun (WGS) entry which is preliminary data.</text>
</comment>
<dbReference type="AlphaFoldDB" id="A0A5C7B628"/>
<dbReference type="PANTHER" id="PTHR46100:SF4">
    <property type="entry name" value="USPA DOMAIN-CONTAINING PROTEIN"/>
    <property type="match status" value="1"/>
</dbReference>
<evidence type="ECO:0000313" key="2">
    <source>
        <dbReference type="EMBL" id="TXE16718.1"/>
    </source>
</evidence>
<dbReference type="CDD" id="cd00293">
    <property type="entry name" value="USP-like"/>
    <property type="match status" value="1"/>
</dbReference>
<sequence length="284" mass="32833">MKHKILIPTDFSKNATHALHYAIELYKNDTCIFYLLNVFLSPINFMENILKMEPGSELYETAKLSSENGLAKTYDMIAMTEYENPKHEFKTMSVFNDPIEAIKNAVDQKDIEMIIMGTKGETHSRATAFGSTAIYVMEKVRNCPVIVVPQKAKIKLPKEIVFPTNYKTNYKRRELNYLIHITKKSNASIVVLHIREEHELDKTQKENKQLLEDILEGNDYKFHDLSQNNIMSSINIFVESRGSDMVAFTNKKHTFFGSILTNTLVKEITFYLNIPLLVMHDLRN</sequence>
<dbReference type="Gene3D" id="3.40.50.620">
    <property type="entry name" value="HUPs"/>
    <property type="match status" value="2"/>
</dbReference>
<keyword evidence="3" id="KW-1185">Reference proteome</keyword>
<dbReference type="InterPro" id="IPR014729">
    <property type="entry name" value="Rossmann-like_a/b/a_fold"/>
</dbReference>
<accession>A0A5C7B628</accession>
<evidence type="ECO:0000313" key="3">
    <source>
        <dbReference type="Proteomes" id="UP000321938"/>
    </source>
</evidence>
<evidence type="ECO:0000259" key="1">
    <source>
        <dbReference type="Pfam" id="PF00582"/>
    </source>
</evidence>
<reference evidence="2 3" key="1">
    <citation type="submission" date="2019-08" db="EMBL/GenBank/DDBJ databases">
        <title>Genome of Psychroserpens burtonensis ACAM 167.</title>
        <authorList>
            <person name="Bowman J.P."/>
        </authorList>
    </citation>
    <scope>NUCLEOTIDE SEQUENCE [LARGE SCALE GENOMIC DNA]</scope>
    <source>
        <strain evidence="2 3">ACAM 167</strain>
    </source>
</reference>
<dbReference type="STRING" id="1123037.GCA_000425305_02342"/>
<feature type="domain" description="UspA" evidence="1">
    <location>
        <begin position="3"/>
        <end position="149"/>
    </location>
</feature>
<protein>
    <submittedName>
        <fullName evidence="2">Universal stress protein</fullName>
    </submittedName>
</protein>
<dbReference type="EMBL" id="VOSB01000016">
    <property type="protein sequence ID" value="TXE16718.1"/>
    <property type="molecule type" value="Genomic_DNA"/>
</dbReference>
<dbReference type="PANTHER" id="PTHR46100">
    <property type="entry name" value="IMP2'P"/>
    <property type="match status" value="1"/>
</dbReference>